<sequence length="698" mass="73195">MFLRGLLPLILALSAALASGLTVYGNQCVGVVFNMSSAGLGPGYYLTSTINFSSPGLVQIYALADITANEPVEALLATSNLTALASIGPSPSLKGPLNASVGAPGSYALAVYNPKSNAQAADIRGVIYAELCGGPAVESWLSRYLRLYPAVVGGEALALAPVGIASYGVVEVNGTYYAYSLKTSAALGVVYVSPSTTVADYYQNGAYYGDAFSIQLNAYIVVELKSGARQYYWVQDVLSVSGGEARVLDAVWNQTSYPSWLRDVEGNGSIFFSSSSGYWYGYAGPWTRRAGTFELEIKAGASGGAAVVEFYVNGEKFDEVVIRPYAKVRAAYIEIAPLTLARGVPLDLELVVAGQFGEAPYAVLQSGQIGLGLYVYVNGSWAPPLSAWPIGASTYEAAYASAEPTGIGSVVVAPGPPTAAELWAGTVVVAPWAVYITSLRNASAYLSPLVYFNNSTRLALSAVYVDGRRASPSDLSSAPLGSLVVGEYVKQYYISITTPYNSTRGWLDAGSAISVPPIYFGNGTRLIGNASSIIINRPLNITIFYIKQYLVNISSIFGGKAVWINAGALLKPNATALAAGGVRFTPTALVVNGVLEPIGSVEVEGPLSIRVVYDAVADVNSSWLGLPALFASAYMACGGKSAGASTWLSASIELSIYDPPTAQCRVKAYEVPLIPVVAAALLLTALWGKRRQRGLGGV</sequence>
<dbReference type="EC" id="3.4.23.-" evidence="1"/>
<dbReference type="EMBL" id="JZWT02000003">
    <property type="protein sequence ID" value="MFB6489955.1"/>
    <property type="molecule type" value="Genomic_DNA"/>
</dbReference>
<evidence type="ECO:0000313" key="1">
    <source>
        <dbReference type="EMBL" id="MFB6489955.1"/>
    </source>
</evidence>
<protein>
    <submittedName>
        <fullName evidence="1">Thermopsin family protease</fullName>
        <ecNumber evidence="1">3.4.23.-</ecNumber>
    </submittedName>
</protein>
<proteinExistence type="predicted"/>
<organism evidence="1 2">
    <name type="scientific">Thermoproteus sp. AZ2</name>
    <dbReference type="NCBI Taxonomy" id="1609232"/>
    <lineage>
        <taxon>Archaea</taxon>
        <taxon>Thermoproteota</taxon>
        <taxon>Thermoprotei</taxon>
        <taxon>Thermoproteales</taxon>
        <taxon>Thermoproteaceae</taxon>
        <taxon>Thermoproteus</taxon>
    </lineage>
</organism>
<name>A0ACC6V017_9CREN</name>
<accession>A0ACC6V017</accession>
<keyword evidence="1" id="KW-0378">Hydrolase</keyword>
<keyword evidence="1" id="KW-0645">Protease</keyword>
<gene>
    <name evidence="1" type="ORF">TU35_001705</name>
</gene>
<evidence type="ECO:0000313" key="2">
    <source>
        <dbReference type="Proteomes" id="UP000033636"/>
    </source>
</evidence>
<reference evidence="1" key="1">
    <citation type="submission" date="2024-07" db="EMBL/GenBank/DDBJ databases">
        <title>Metagenome and Metagenome-Assembled Genomes of Archaea from a hot spring from the geothermal field of Los Azufres, Mexico.</title>
        <authorList>
            <person name="Marin-Paredes R."/>
            <person name="Martinez-Romero E."/>
            <person name="Servin-Garciduenas L.E."/>
        </authorList>
    </citation>
    <scope>NUCLEOTIDE SEQUENCE</scope>
</reference>
<comment type="caution">
    <text evidence="1">The sequence shown here is derived from an EMBL/GenBank/DDBJ whole genome shotgun (WGS) entry which is preliminary data.</text>
</comment>
<dbReference type="Proteomes" id="UP000033636">
    <property type="component" value="Unassembled WGS sequence"/>
</dbReference>